<dbReference type="EMBL" id="JAFEKC020000019">
    <property type="protein sequence ID" value="KAK0508922.1"/>
    <property type="molecule type" value="Genomic_DNA"/>
</dbReference>
<keyword evidence="2" id="KW-0732">Signal</keyword>
<dbReference type="SMART" id="SM00554">
    <property type="entry name" value="FAS1"/>
    <property type="match status" value="2"/>
</dbReference>
<feature type="domain" description="FAS1" evidence="3">
    <location>
        <begin position="19"/>
        <end position="168"/>
    </location>
</feature>
<keyword evidence="1" id="KW-0812">Transmembrane</keyword>
<feature type="chain" id="PRO_5041392336" description="FAS1 domain-containing protein" evidence="2">
    <location>
        <begin position="18"/>
        <end position="385"/>
    </location>
</feature>
<evidence type="ECO:0000313" key="4">
    <source>
        <dbReference type="EMBL" id="KAK0508922.1"/>
    </source>
</evidence>
<name>A0AA39QTG2_9LECA</name>
<gene>
    <name evidence="4" type="ORF">JMJ35_008293</name>
</gene>
<accession>A0AA39QTG2</accession>
<dbReference type="PANTHER" id="PTHR10900">
    <property type="entry name" value="PERIOSTIN-RELATED"/>
    <property type="match status" value="1"/>
</dbReference>
<reference evidence="4" key="1">
    <citation type="submission" date="2023-03" db="EMBL/GenBank/DDBJ databases">
        <title>Complete genome of Cladonia borealis.</title>
        <authorList>
            <person name="Park H."/>
        </authorList>
    </citation>
    <scope>NUCLEOTIDE SEQUENCE</scope>
    <source>
        <strain evidence="4">ANT050790</strain>
    </source>
</reference>
<dbReference type="InterPro" id="IPR050904">
    <property type="entry name" value="Adhesion/Biosynth-related"/>
</dbReference>
<organism evidence="4 5">
    <name type="scientific">Cladonia borealis</name>
    <dbReference type="NCBI Taxonomy" id="184061"/>
    <lineage>
        <taxon>Eukaryota</taxon>
        <taxon>Fungi</taxon>
        <taxon>Dikarya</taxon>
        <taxon>Ascomycota</taxon>
        <taxon>Pezizomycotina</taxon>
        <taxon>Lecanoromycetes</taxon>
        <taxon>OSLEUM clade</taxon>
        <taxon>Lecanoromycetidae</taxon>
        <taxon>Lecanorales</taxon>
        <taxon>Lecanorineae</taxon>
        <taxon>Cladoniaceae</taxon>
        <taxon>Cladonia</taxon>
    </lineage>
</organism>
<sequence>MQFKYLSLAALAAGASAQTMNLTATLMSNANLTNLTSYVSLFPSLLTSLSTATNITILAPSNDAFAAFLNSSAGMAVGLNDTTAIEAILSYHVLNGTYPASSIMSTPAFIPTMLNNPAYSNVTGGQVVEAVAQGTSVEFYSGLLANSTVTTANVNFTGGIVHIINQVLTVPQNISYTAEQAGLSAVAGALTEANLVTALDSAMDVTVFAPNNAAFQAIGSALGNLTVAELTNILEYHVVNGTVAYSSTLKNETVTAMNGANLTITVEGGDVFVNSAKVVTPNVLVANGVVHVIDNVLNPNNTSAAPNPAASTQSVAFAGASSASINALTSGIPTPTSMIGAGPTPAGATSSMMSSSSSAAAAMPMRTAAVGAAALFAGAGIWLNN</sequence>
<evidence type="ECO:0000313" key="5">
    <source>
        <dbReference type="Proteomes" id="UP001166286"/>
    </source>
</evidence>
<evidence type="ECO:0000256" key="1">
    <source>
        <dbReference type="SAM" id="Phobius"/>
    </source>
</evidence>
<dbReference type="PROSITE" id="PS50213">
    <property type="entry name" value="FAS1"/>
    <property type="match status" value="2"/>
</dbReference>
<dbReference type="InterPro" id="IPR000782">
    <property type="entry name" value="FAS1_domain"/>
</dbReference>
<dbReference type="SUPFAM" id="SSF82153">
    <property type="entry name" value="FAS1 domain"/>
    <property type="match status" value="2"/>
</dbReference>
<keyword evidence="5" id="KW-1185">Reference proteome</keyword>
<dbReference type="FunFam" id="2.30.180.10:FF:000032">
    <property type="entry name" value="Fasciclin domain-containing protein, putative"/>
    <property type="match status" value="1"/>
</dbReference>
<feature type="signal peptide" evidence="2">
    <location>
        <begin position="1"/>
        <end position="17"/>
    </location>
</feature>
<keyword evidence="1" id="KW-1133">Transmembrane helix</keyword>
<dbReference type="Pfam" id="PF02469">
    <property type="entry name" value="Fasciclin"/>
    <property type="match status" value="2"/>
</dbReference>
<dbReference type="Proteomes" id="UP001166286">
    <property type="component" value="Unassembled WGS sequence"/>
</dbReference>
<dbReference type="Gene3D" id="2.30.180.10">
    <property type="entry name" value="FAS1 domain"/>
    <property type="match status" value="2"/>
</dbReference>
<protein>
    <recommendedName>
        <fullName evidence="3">FAS1 domain-containing protein</fullName>
    </recommendedName>
</protein>
<dbReference type="PANTHER" id="PTHR10900:SF77">
    <property type="entry name" value="FI19380P1"/>
    <property type="match status" value="1"/>
</dbReference>
<evidence type="ECO:0000256" key="2">
    <source>
        <dbReference type="SAM" id="SignalP"/>
    </source>
</evidence>
<comment type="caution">
    <text evidence="4">The sequence shown here is derived from an EMBL/GenBank/DDBJ whole genome shotgun (WGS) entry which is preliminary data.</text>
</comment>
<evidence type="ECO:0000259" key="3">
    <source>
        <dbReference type="PROSITE" id="PS50213"/>
    </source>
</evidence>
<proteinExistence type="predicted"/>
<keyword evidence="1" id="KW-0472">Membrane</keyword>
<dbReference type="GO" id="GO:0016236">
    <property type="term" value="P:macroautophagy"/>
    <property type="evidence" value="ECO:0007669"/>
    <property type="project" value="TreeGrafter"/>
</dbReference>
<dbReference type="AlphaFoldDB" id="A0AA39QTG2"/>
<dbReference type="InterPro" id="IPR036378">
    <property type="entry name" value="FAS1_dom_sf"/>
</dbReference>
<feature type="transmembrane region" description="Helical" evidence="1">
    <location>
        <begin position="363"/>
        <end position="383"/>
    </location>
</feature>
<dbReference type="GO" id="GO:0000329">
    <property type="term" value="C:fungal-type vacuole membrane"/>
    <property type="evidence" value="ECO:0007669"/>
    <property type="project" value="TreeGrafter"/>
</dbReference>
<feature type="domain" description="FAS1" evidence="3">
    <location>
        <begin position="170"/>
        <end position="297"/>
    </location>
</feature>